<dbReference type="PANTHER" id="PTHR45833:SF1">
    <property type="entry name" value="METHIONINE SYNTHASE"/>
    <property type="match status" value="1"/>
</dbReference>
<evidence type="ECO:0000259" key="4">
    <source>
        <dbReference type="PROSITE" id="PS51332"/>
    </source>
</evidence>
<protein>
    <submittedName>
        <fullName evidence="6">Cobalamin (Vitamin B12)-binding domain protein</fullName>
    </submittedName>
    <submittedName>
        <fullName evidence="7">Dimethylamine corrinoid protein 2</fullName>
    </submittedName>
</protein>
<dbReference type="SMART" id="SM01018">
    <property type="entry name" value="B12-binding_2"/>
    <property type="match status" value="1"/>
</dbReference>
<dbReference type="InterPro" id="IPR003759">
    <property type="entry name" value="Cbl-bd_cap"/>
</dbReference>
<sequence>MILDEIKEALIEGNKEKVKSCVRQALDAGLAPSAIINDGLISGMQVIGVRFRNEEIFMPEVLVAANAMQAGMNIVKPLLIGDVEIASKGTVVMGTVKGDLHDIGKNLVIIMLQGSGFNVIDLGVDAAAEKFVEAVKQHRPQVVGLSALLTTTMAQMKRTVEALKQSGVKVMIGGAPITKKFADDIGADGYAPDAVTAVDLTRELLGLG</sequence>
<dbReference type="PROSITE" id="PS51337">
    <property type="entry name" value="B12_BINDING_NTER"/>
    <property type="match status" value="1"/>
</dbReference>
<dbReference type="GO" id="GO:0046872">
    <property type="term" value="F:metal ion binding"/>
    <property type="evidence" value="ECO:0007669"/>
    <property type="project" value="UniProtKB-KW"/>
</dbReference>
<dbReference type="GO" id="GO:0050667">
    <property type="term" value="P:homocysteine metabolic process"/>
    <property type="evidence" value="ECO:0007669"/>
    <property type="project" value="TreeGrafter"/>
</dbReference>
<dbReference type="EMBL" id="LR746496">
    <property type="protein sequence ID" value="CAA7602631.1"/>
    <property type="molecule type" value="Genomic_DNA"/>
</dbReference>
<dbReference type="GO" id="GO:0046653">
    <property type="term" value="P:tetrahydrofolate metabolic process"/>
    <property type="evidence" value="ECO:0007669"/>
    <property type="project" value="TreeGrafter"/>
</dbReference>
<accession>A0A8S0X0K3</accession>
<dbReference type="InterPro" id="IPR036594">
    <property type="entry name" value="Meth_synthase_dom"/>
</dbReference>
<dbReference type="Gene3D" id="3.40.50.280">
    <property type="entry name" value="Cobalamin-binding domain"/>
    <property type="match status" value="1"/>
</dbReference>
<evidence type="ECO:0000313" key="8">
    <source>
        <dbReference type="Proteomes" id="UP001071230"/>
    </source>
</evidence>
<evidence type="ECO:0000256" key="2">
    <source>
        <dbReference type="ARBA" id="ARBA00022723"/>
    </source>
</evidence>
<dbReference type="RefSeq" id="WP_240985965.1">
    <property type="nucleotide sequence ID" value="NZ_CDGJ01000114.1"/>
</dbReference>
<reference evidence="6" key="2">
    <citation type="submission" date="2020-01" db="EMBL/GenBank/DDBJ databases">
        <authorList>
            <person name="Hornung B."/>
        </authorList>
    </citation>
    <scope>NUCLEOTIDE SEQUENCE</scope>
    <source>
        <strain evidence="6">PacBioINE</strain>
    </source>
</reference>
<dbReference type="InterPro" id="IPR036724">
    <property type="entry name" value="Cobalamin-bd_sf"/>
</dbReference>
<feature type="domain" description="B12-binding N-terminal" evidence="5">
    <location>
        <begin position="1"/>
        <end position="87"/>
    </location>
</feature>
<dbReference type="SUPFAM" id="SSF47644">
    <property type="entry name" value="Methionine synthase domain"/>
    <property type="match status" value="1"/>
</dbReference>
<dbReference type="InterPro" id="IPR050554">
    <property type="entry name" value="Met_Synthase/Corrinoid"/>
</dbReference>
<dbReference type="Proteomes" id="UP001071230">
    <property type="component" value="Unassembled WGS sequence"/>
</dbReference>
<dbReference type="EMBL" id="CDGJ01000114">
    <property type="protein sequence ID" value="CEJ09172.1"/>
    <property type="molecule type" value="Genomic_DNA"/>
</dbReference>
<dbReference type="CDD" id="cd02070">
    <property type="entry name" value="corrinoid_protein_B12-BD"/>
    <property type="match status" value="1"/>
</dbReference>
<keyword evidence="2" id="KW-0479">Metal-binding</keyword>
<proteinExistence type="inferred from homology"/>
<organism evidence="6">
    <name type="scientific">Acididesulfobacillus acetoxydans</name>
    <dbReference type="NCBI Taxonomy" id="1561005"/>
    <lineage>
        <taxon>Bacteria</taxon>
        <taxon>Bacillati</taxon>
        <taxon>Bacillota</taxon>
        <taxon>Clostridia</taxon>
        <taxon>Eubacteriales</taxon>
        <taxon>Peptococcaceae</taxon>
        <taxon>Acididesulfobacillus</taxon>
    </lineage>
</organism>
<feature type="domain" description="B12-binding" evidence="4">
    <location>
        <begin position="88"/>
        <end position="208"/>
    </location>
</feature>
<dbReference type="PANTHER" id="PTHR45833">
    <property type="entry name" value="METHIONINE SYNTHASE"/>
    <property type="match status" value="1"/>
</dbReference>
<dbReference type="KEGG" id="aacx:DEACI_3310"/>
<dbReference type="AlphaFoldDB" id="A0A8S0X0K3"/>
<dbReference type="SUPFAM" id="SSF52242">
    <property type="entry name" value="Cobalamin (vitamin B12)-binding domain"/>
    <property type="match status" value="1"/>
</dbReference>
<gene>
    <name evidence="6" type="ORF">DEACI_3310</name>
    <name evidence="7" type="ORF">DEACI_3655</name>
</gene>
<evidence type="ECO:0000256" key="1">
    <source>
        <dbReference type="ARBA" id="ARBA00010854"/>
    </source>
</evidence>
<evidence type="ECO:0000256" key="3">
    <source>
        <dbReference type="ARBA" id="ARBA00023285"/>
    </source>
</evidence>
<evidence type="ECO:0000259" key="5">
    <source>
        <dbReference type="PROSITE" id="PS51337"/>
    </source>
</evidence>
<dbReference type="Pfam" id="PF02607">
    <property type="entry name" value="B12-binding_2"/>
    <property type="match status" value="1"/>
</dbReference>
<dbReference type="Gene3D" id="1.10.1240.10">
    <property type="entry name" value="Methionine synthase domain"/>
    <property type="match status" value="1"/>
</dbReference>
<dbReference type="PROSITE" id="PS51332">
    <property type="entry name" value="B12_BINDING"/>
    <property type="match status" value="1"/>
</dbReference>
<dbReference type="GO" id="GO:0031419">
    <property type="term" value="F:cobalamin binding"/>
    <property type="evidence" value="ECO:0007669"/>
    <property type="project" value="InterPro"/>
</dbReference>
<evidence type="ECO:0000313" key="6">
    <source>
        <dbReference type="EMBL" id="CAA7602631.1"/>
    </source>
</evidence>
<dbReference type="InterPro" id="IPR006158">
    <property type="entry name" value="Cobalamin-bd"/>
</dbReference>
<reference evidence="7" key="1">
    <citation type="submission" date="2014-11" db="EMBL/GenBank/DDBJ databases">
        <authorList>
            <person name="Hornung B.V."/>
        </authorList>
    </citation>
    <scope>NUCLEOTIDE SEQUENCE</scope>
    <source>
        <strain evidence="7">INE</strain>
    </source>
</reference>
<keyword evidence="8" id="KW-1185">Reference proteome</keyword>
<dbReference type="Pfam" id="PF02310">
    <property type="entry name" value="B12-binding"/>
    <property type="match status" value="1"/>
</dbReference>
<evidence type="ECO:0000313" key="7">
    <source>
        <dbReference type="EMBL" id="CEJ09172.1"/>
    </source>
</evidence>
<comment type="similarity">
    <text evidence="1">Belongs to the methylamine corrinoid protein family.</text>
</comment>
<dbReference type="Proteomes" id="UP000836597">
    <property type="component" value="Chromosome"/>
</dbReference>
<name>A0A8S0X0K3_9FIRM</name>
<dbReference type="GO" id="GO:0008705">
    <property type="term" value="F:methionine synthase activity"/>
    <property type="evidence" value="ECO:0007669"/>
    <property type="project" value="TreeGrafter"/>
</dbReference>
<keyword evidence="3" id="KW-0170">Cobalt</keyword>
<dbReference type="GO" id="GO:0005829">
    <property type="term" value="C:cytosol"/>
    <property type="evidence" value="ECO:0007669"/>
    <property type="project" value="TreeGrafter"/>
</dbReference>
<dbReference type="FunFam" id="3.40.50.280:FF:000003">
    <property type="entry name" value="Dimethylamine methyltransferase corrinoid protein"/>
    <property type="match status" value="1"/>
</dbReference>